<evidence type="ECO:0000313" key="7">
    <source>
        <dbReference type="Proteomes" id="UP000828390"/>
    </source>
</evidence>
<feature type="active site" description="Proton acceptor" evidence="3">
    <location>
        <position position="151"/>
    </location>
</feature>
<evidence type="ECO:0000256" key="1">
    <source>
        <dbReference type="ARBA" id="ARBA00009283"/>
    </source>
</evidence>
<gene>
    <name evidence="6" type="ORF">DPMN_109762</name>
</gene>
<protein>
    <submittedName>
        <fullName evidence="6">Uncharacterized protein</fullName>
    </submittedName>
</protein>
<evidence type="ECO:0000313" key="6">
    <source>
        <dbReference type="EMBL" id="KAH3836392.1"/>
    </source>
</evidence>
<comment type="caution">
    <text evidence="6">The sequence shown here is derived from an EMBL/GenBank/DDBJ whole genome shotgun (WGS) entry which is preliminary data.</text>
</comment>
<dbReference type="GO" id="GO:0009134">
    <property type="term" value="P:nucleoside diphosphate catabolic process"/>
    <property type="evidence" value="ECO:0007669"/>
    <property type="project" value="TreeGrafter"/>
</dbReference>
<keyword evidence="4" id="KW-0547">Nucleotide-binding</keyword>
<sequence>MFALMWIVLGTLWCVACLPVSPNGEYGILMDAGSSSTKVRIYGWHFAPMQVPGFVEVHSAKFSPGIDALMTVPSDMSDYFYKILEDLKGHIPPDRWSETSIYLMATAGLRLLDEEVTSEIMKTIHTFLGNQELNPFRYQPENAHILSGEEEALFAWLTVNYLNGYFSTDDTSSPESFGLIELGGGSAQIAFIPHDPIYAGKMPANIVGQEYGVYCHSHLSFGAGIMGRRVVDFLIRENPNANVINNPCMLKGDSTNHTKGHVTIGIVGEGNASLCESVLRHFLSPADDEMCSPKPCSIGQVYQPSIRNNKFFSFGLIYLLAKDLNAINEDGRLNLVHFQEKARDYCGQSLSYVVDTLRVSPKFASRNCQDGLYIPLLMAALGFKPATQNVYVADSINQSSIAWSLGAMLYEEERNRYTELVQRNGGP</sequence>
<accession>A0A9D4KAV0</accession>
<dbReference type="OrthoDB" id="6372431at2759"/>
<keyword evidence="7" id="KW-1185">Reference proteome</keyword>
<evidence type="ECO:0000256" key="3">
    <source>
        <dbReference type="PIRSR" id="PIRSR600407-1"/>
    </source>
</evidence>
<keyword evidence="2" id="KW-0378">Hydrolase</keyword>
<dbReference type="GO" id="GO:0004382">
    <property type="term" value="F:GDP phosphatase activity"/>
    <property type="evidence" value="ECO:0007669"/>
    <property type="project" value="TreeGrafter"/>
</dbReference>
<dbReference type="EMBL" id="JAIWYP010000004">
    <property type="protein sequence ID" value="KAH3836392.1"/>
    <property type="molecule type" value="Genomic_DNA"/>
</dbReference>
<feature type="signal peptide" evidence="5">
    <location>
        <begin position="1"/>
        <end position="17"/>
    </location>
</feature>
<dbReference type="Proteomes" id="UP000828390">
    <property type="component" value="Unassembled WGS sequence"/>
</dbReference>
<organism evidence="6 7">
    <name type="scientific">Dreissena polymorpha</name>
    <name type="common">Zebra mussel</name>
    <name type="synonym">Mytilus polymorpha</name>
    <dbReference type="NCBI Taxonomy" id="45954"/>
    <lineage>
        <taxon>Eukaryota</taxon>
        <taxon>Metazoa</taxon>
        <taxon>Spiralia</taxon>
        <taxon>Lophotrochozoa</taxon>
        <taxon>Mollusca</taxon>
        <taxon>Bivalvia</taxon>
        <taxon>Autobranchia</taxon>
        <taxon>Heteroconchia</taxon>
        <taxon>Euheterodonta</taxon>
        <taxon>Imparidentia</taxon>
        <taxon>Neoheterodontei</taxon>
        <taxon>Myida</taxon>
        <taxon>Dreissenoidea</taxon>
        <taxon>Dreissenidae</taxon>
        <taxon>Dreissena</taxon>
    </lineage>
</organism>
<dbReference type="Pfam" id="PF01150">
    <property type="entry name" value="GDA1_CD39"/>
    <property type="match status" value="1"/>
</dbReference>
<dbReference type="AlphaFoldDB" id="A0A9D4KAV0"/>
<dbReference type="Gene3D" id="3.30.420.40">
    <property type="match status" value="1"/>
</dbReference>
<feature type="binding site" evidence="4">
    <location>
        <begin position="184"/>
        <end position="188"/>
    </location>
    <ligand>
        <name>ATP</name>
        <dbReference type="ChEBI" id="CHEBI:30616"/>
    </ligand>
</feature>
<reference evidence="6" key="2">
    <citation type="submission" date="2020-11" db="EMBL/GenBank/DDBJ databases">
        <authorList>
            <person name="McCartney M.A."/>
            <person name="Auch B."/>
            <person name="Kono T."/>
            <person name="Mallez S."/>
            <person name="Becker A."/>
            <person name="Gohl D.M."/>
            <person name="Silverstein K.A.T."/>
            <person name="Koren S."/>
            <person name="Bechman K.B."/>
            <person name="Herman A."/>
            <person name="Abrahante J.E."/>
            <person name="Garbe J."/>
        </authorList>
    </citation>
    <scope>NUCLEOTIDE SEQUENCE</scope>
    <source>
        <strain evidence="6">Duluth1</strain>
        <tissue evidence="6">Whole animal</tissue>
    </source>
</reference>
<evidence type="ECO:0000256" key="2">
    <source>
        <dbReference type="ARBA" id="ARBA00022801"/>
    </source>
</evidence>
<keyword evidence="5" id="KW-0732">Signal</keyword>
<dbReference type="Gene3D" id="3.30.420.150">
    <property type="entry name" value="Exopolyphosphatase. Domain 2"/>
    <property type="match status" value="1"/>
</dbReference>
<dbReference type="InterPro" id="IPR000407">
    <property type="entry name" value="GDA1_CD39_NTPase"/>
</dbReference>
<dbReference type="GO" id="GO:0005524">
    <property type="term" value="F:ATP binding"/>
    <property type="evidence" value="ECO:0007669"/>
    <property type="project" value="UniProtKB-KW"/>
</dbReference>
<dbReference type="PANTHER" id="PTHR11782:SF83">
    <property type="entry name" value="GUANOSINE-DIPHOSPHATASE"/>
    <property type="match status" value="1"/>
</dbReference>
<dbReference type="GO" id="GO:0005886">
    <property type="term" value="C:plasma membrane"/>
    <property type="evidence" value="ECO:0007669"/>
    <property type="project" value="TreeGrafter"/>
</dbReference>
<name>A0A9D4KAV0_DREPO</name>
<comment type="similarity">
    <text evidence="1">Belongs to the GDA1/CD39 NTPase family.</text>
</comment>
<evidence type="ECO:0000256" key="5">
    <source>
        <dbReference type="SAM" id="SignalP"/>
    </source>
</evidence>
<reference evidence="6" key="1">
    <citation type="journal article" date="2019" name="bioRxiv">
        <title>The Genome of the Zebra Mussel, Dreissena polymorpha: A Resource for Invasive Species Research.</title>
        <authorList>
            <person name="McCartney M.A."/>
            <person name="Auch B."/>
            <person name="Kono T."/>
            <person name="Mallez S."/>
            <person name="Zhang Y."/>
            <person name="Obille A."/>
            <person name="Becker A."/>
            <person name="Abrahante J.E."/>
            <person name="Garbe J."/>
            <person name="Badalamenti J.P."/>
            <person name="Herman A."/>
            <person name="Mangelson H."/>
            <person name="Liachko I."/>
            <person name="Sullivan S."/>
            <person name="Sone E.D."/>
            <person name="Koren S."/>
            <person name="Silverstein K.A.T."/>
            <person name="Beckman K.B."/>
            <person name="Gohl D.M."/>
        </authorList>
    </citation>
    <scope>NUCLEOTIDE SEQUENCE</scope>
    <source>
        <strain evidence="6">Duluth1</strain>
        <tissue evidence="6">Whole animal</tissue>
    </source>
</reference>
<proteinExistence type="inferred from homology"/>
<dbReference type="GO" id="GO:0017111">
    <property type="term" value="F:ribonucleoside triphosphate phosphatase activity"/>
    <property type="evidence" value="ECO:0007669"/>
    <property type="project" value="TreeGrafter"/>
</dbReference>
<keyword evidence="4" id="KW-0067">ATP-binding</keyword>
<feature type="chain" id="PRO_5038586463" evidence="5">
    <location>
        <begin position="18"/>
        <end position="427"/>
    </location>
</feature>
<dbReference type="GO" id="GO:0045134">
    <property type="term" value="F:UDP phosphatase activity"/>
    <property type="evidence" value="ECO:0007669"/>
    <property type="project" value="TreeGrafter"/>
</dbReference>
<dbReference type="PANTHER" id="PTHR11782">
    <property type="entry name" value="ADENOSINE/GUANOSINE DIPHOSPHATASE"/>
    <property type="match status" value="1"/>
</dbReference>
<evidence type="ECO:0000256" key="4">
    <source>
        <dbReference type="PIRSR" id="PIRSR600407-2"/>
    </source>
</evidence>